<accession>A0A5B7DIY6</accession>
<sequence length="72" mass="8134">MSVDVGCADNGGGGGRSRAARRQRRRGKRREGDEGQVSRWRRYSTYYKSELPSGRVARPPRACPQRERQLAA</sequence>
<gene>
    <name evidence="2" type="ORF">E2C01_014018</name>
</gene>
<evidence type="ECO:0000313" key="3">
    <source>
        <dbReference type="Proteomes" id="UP000324222"/>
    </source>
</evidence>
<dbReference type="EMBL" id="VSRR010000937">
    <property type="protein sequence ID" value="MPC21046.1"/>
    <property type="molecule type" value="Genomic_DNA"/>
</dbReference>
<organism evidence="2 3">
    <name type="scientific">Portunus trituberculatus</name>
    <name type="common">Swimming crab</name>
    <name type="synonym">Neptunus trituberculatus</name>
    <dbReference type="NCBI Taxonomy" id="210409"/>
    <lineage>
        <taxon>Eukaryota</taxon>
        <taxon>Metazoa</taxon>
        <taxon>Ecdysozoa</taxon>
        <taxon>Arthropoda</taxon>
        <taxon>Crustacea</taxon>
        <taxon>Multicrustacea</taxon>
        <taxon>Malacostraca</taxon>
        <taxon>Eumalacostraca</taxon>
        <taxon>Eucarida</taxon>
        <taxon>Decapoda</taxon>
        <taxon>Pleocyemata</taxon>
        <taxon>Brachyura</taxon>
        <taxon>Eubrachyura</taxon>
        <taxon>Portunoidea</taxon>
        <taxon>Portunidae</taxon>
        <taxon>Portuninae</taxon>
        <taxon>Portunus</taxon>
    </lineage>
</organism>
<dbReference type="Proteomes" id="UP000324222">
    <property type="component" value="Unassembled WGS sequence"/>
</dbReference>
<reference evidence="2 3" key="1">
    <citation type="submission" date="2019-05" db="EMBL/GenBank/DDBJ databases">
        <title>Another draft genome of Portunus trituberculatus and its Hox gene families provides insights of decapod evolution.</title>
        <authorList>
            <person name="Jeong J.-H."/>
            <person name="Song I."/>
            <person name="Kim S."/>
            <person name="Choi T."/>
            <person name="Kim D."/>
            <person name="Ryu S."/>
            <person name="Kim W."/>
        </authorList>
    </citation>
    <scope>NUCLEOTIDE SEQUENCE [LARGE SCALE GENOMIC DNA]</scope>
    <source>
        <tissue evidence="2">Muscle</tissue>
    </source>
</reference>
<feature type="compositionally biased region" description="Basic residues" evidence="1">
    <location>
        <begin position="18"/>
        <end position="29"/>
    </location>
</feature>
<evidence type="ECO:0000256" key="1">
    <source>
        <dbReference type="SAM" id="MobiDB-lite"/>
    </source>
</evidence>
<name>A0A5B7DIY6_PORTR</name>
<comment type="caution">
    <text evidence="2">The sequence shown here is derived from an EMBL/GenBank/DDBJ whole genome shotgun (WGS) entry which is preliminary data.</text>
</comment>
<evidence type="ECO:0000313" key="2">
    <source>
        <dbReference type="EMBL" id="MPC21046.1"/>
    </source>
</evidence>
<keyword evidence="3" id="KW-1185">Reference proteome</keyword>
<protein>
    <submittedName>
        <fullName evidence="2">Uncharacterized protein</fullName>
    </submittedName>
</protein>
<dbReference type="AlphaFoldDB" id="A0A5B7DIY6"/>
<proteinExistence type="predicted"/>
<feature type="region of interest" description="Disordered" evidence="1">
    <location>
        <begin position="1"/>
        <end position="37"/>
    </location>
</feature>
<feature type="region of interest" description="Disordered" evidence="1">
    <location>
        <begin position="50"/>
        <end position="72"/>
    </location>
</feature>